<evidence type="ECO:0000313" key="10">
    <source>
        <dbReference type="Proteomes" id="UP001500888"/>
    </source>
</evidence>
<dbReference type="SUPFAM" id="SSF56801">
    <property type="entry name" value="Acetyl-CoA synthetase-like"/>
    <property type="match status" value="2"/>
</dbReference>
<dbReference type="InterPro" id="IPR016039">
    <property type="entry name" value="Thiolase-like"/>
</dbReference>
<dbReference type="PROSITE" id="PS52004">
    <property type="entry name" value="KS3_2"/>
    <property type="match status" value="1"/>
</dbReference>
<feature type="domain" description="Carrier" evidence="7">
    <location>
        <begin position="599"/>
        <end position="677"/>
    </location>
</feature>
<dbReference type="Pfam" id="PF00550">
    <property type="entry name" value="PP-binding"/>
    <property type="match status" value="3"/>
</dbReference>
<reference evidence="10" key="1">
    <citation type="journal article" date="2019" name="Int. J. Syst. Evol. Microbiol.">
        <title>The Global Catalogue of Microorganisms (GCM) 10K type strain sequencing project: providing services to taxonomists for standard genome sequencing and annotation.</title>
        <authorList>
            <consortium name="The Broad Institute Genomics Platform"/>
            <consortium name="The Broad Institute Genome Sequencing Center for Infectious Disease"/>
            <person name="Wu L."/>
            <person name="Ma J."/>
        </authorList>
    </citation>
    <scope>NUCLEOTIDE SEQUENCE [LARGE SCALE GENOMIC DNA]</scope>
    <source>
        <strain evidence="10">JCM 16908</strain>
    </source>
</reference>
<dbReference type="PROSITE" id="PS00455">
    <property type="entry name" value="AMP_BINDING"/>
    <property type="match status" value="1"/>
</dbReference>
<comment type="cofactor">
    <cofactor evidence="1">
        <name>pantetheine 4'-phosphate</name>
        <dbReference type="ChEBI" id="CHEBI:47942"/>
    </cofactor>
</comment>
<evidence type="ECO:0000256" key="5">
    <source>
        <dbReference type="ARBA" id="ARBA00029443"/>
    </source>
</evidence>
<dbReference type="NCBIfam" id="TIGR01733">
    <property type="entry name" value="AA-adenyl-dom"/>
    <property type="match status" value="1"/>
</dbReference>
<dbReference type="CDD" id="cd19531">
    <property type="entry name" value="LCL_NRPS-like"/>
    <property type="match status" value="1"/>
</dbReference>
<comment type="caution">
    <text evidence="9">The sequence shown here is derived from an EMBL/GenBank/DDBJ whole genome shotgun (WGS) entry which is preliminary data.</text>
</comment>
<evidence type="ECO:0000259" key="7">
    <source>
        <dbReference type="PROSITE" id="PS50075"/>
    </source>
</evidence>
<dbReference type="InterPro" id="IPR014043">
    <property type="entry name" value="Acyl_transferase_dom"/>
</dbReference>
<evidence type="ECO:0000256" key="3">
    <source>
        <dbReference type="ARBA" id="ARBA00022553"/>
    </source>
</evidence>
<feature type="region of interest" description="Disordered" evidence="6">
    <location>
        <begin position="1586"/>
        <end position="1625"/>
    </location>
</feature>
<dbReference type="InterPro" id="IPR036736">
    <property type="entry name" value="ACP-like_sf"/>
</dbReference>
<dbReference type="Gene3D" id="3.40.50.12780">
    <property type="entry name" value="N-terminal domain of ligase-like"/>
    <property type="match status" value="1"/>
</dbReference>
<dbReference type="InterPro" id="IPR023213">
    <property type="entry name" value="CAT-like_dom_sf"/>
</dbReference>
<dbReference type="SUPFAM" id="SSF47336">
    <property type="entry name" value="ACP-like"/>
    <property type="match status" value="3"/>
</dbReference>
<dbReference type="Pfam" id="PF00296">
    <property type="entry name" value="Bac_luciferase"/>
    <property type="match status" value="1"/>
</dbReference>
<dbReference type="Pfam" id="PF02801">
    <property type="entry name" value="Ketoacyl-synt_C"/>
    <property type="match status" value="1"/>
</dbReference>
<dbReference type="SUPFAM" id="SSF53901">
    <property type="entry name" value="Thiolase-like"/>
    <property type="match status" value="1"/>
</dbReference>
<dbReference type="NCBIfam" id="TIGR04020">
    <property type="entry name" value="seco_metab_LLM"/>
    <property type="match status" value="1"/>
</dbReference>
<dbReference type="InterPro" id="IPR025110">
    <property type="entry name" value="AMP-bd_C"/>
</dbReference>
<dbReference type="PANTHER" id="PTHR45527:SF1">
    <property type="entry name" value="FATTY ACID SYNTHASE"/>
    <property type="match status" value="1"/>
</dbReference>
<dbReference type="InterPro" id="IPR042099">
    <property type="entry name" value="ANL_N_sf"/>
</dbReference>
<dbReference type="CDD" id="cd00833">
    <property type="entry name" value="PKS"/>
    <property type="match status" value="1"/>
</dbReference>
<sequence>MTGGTGMHSDPVAAPPAECHGPPHDGLDTAGTLAGALPRAAAEAPERGVVVVAPDGLSSTLITYPDLLAAARRVLAGLLRSGHRPGDTVVLYGLAPEDFFPAFWACLLGGSVPLPVDGPREAGPRTRSVERLADACGRLGRPLVLTDAAGHAALAEHGAAPGLTVADIARLPGAGESAPIPPSPPEPAATALLMLSSGSTGTPKIIPLTHGGLADFAAGNRRMLGWEQGEKTLNWLPLDLSASLLLYHLLPVFLRMTNVHVRPELVLARPARWLDLVAEHRAHHTWAPTFGFQALLSALAGDAERPSWDLSHVRSLVSGGEQIVPRVAGDLMAALAPYGVPRDRFVPAWGMTETCTGITFGRYGEPGGLHRLLASSLGGRVVPAGPEVPDEECVTFVGLGRPAPGASLRVVDEGQRLLKEGEVGHLQVRSARVTPGYLHDDAEAAAGPGDWLATGDLAFIKDGGLVMVGRHKDIVVIHGEKHSCRSIEELVESVEGVTPGAVAACAVPDQALGSERLAIFFSPSPGAGPAGEVAEKVGRTVMRRLGVLPGHVVPLAPEDFPRTPGGKIRRLELAGRLPARPAAAPSAHPAAHAGSPRATAAADLRGLIRRAVAGVGSVVDPGGADDRRPFYELGLTSVTLVRLHERLRQALGGRLPVHVLFQHPSIADLACHLEARSGTAGEGAEPRVAGANAPIAVIGMGLRFPRAATPQEYWDNLRQGRDCTTTFAGGRRAGVLDDVFSFDPGFFGMSPKEAASTHPAHRLFLECAYQALESGGYAARVDARIGVFAGEGMTLLGYQSHRPDGAAGEGLADAMQAAIGRQSDFLASRVSFRLGLTGPAVGVQTACSTSLVAVHLAIQALRDGDADLALAGAAAVHLPQRFRYAHHPESVLSPTGTCRPFGAGADGTVGGNGVGVVLLKPLAAALADGDPVLAVITGTAVNNDGRRKAGFTAPSVQGQTEVVRTALRRAGLRGEDLSYVEAHGTGTPVGDPIEFAALSQALRAGPGRRGFCAVGSVKSSIGHLDTCSGIAGLIKVVLMLGHRTVVPTRNLGEPNPELDLETSPLTLADAPRPWTGEGGGPLRAGVNSLGVGGTNAFVVLEEPPSRTVPAARAPLARGIGEPAVADARPASPDTRPVSPDTRTVSPDTRTVSPDTRPVSPDARPGLLFSGQGGARHGMARELHASLPVFRSVLEQCERLYRACAGGGLLNALTEGEGPLTGALAQPGLFAYQAALTAQWREWGLEPRYVIGHSLGEISAMHAAGALSLAEGVRLTVQRGRLMESAVAEGGMLAVRGDAARVESLAGLGGLEVAVRNGPRDFVLSGAPAALRRGEDLLREADLDWRRLDVDRAFHSTMLGPMLGDWERTLATCAFAPLDVPLISSLDGTVMPAGTTPDPLHLLRHAGQAVRFDLAMASLRERGRGVLLEIGPRGELTVLGRRLSPDLTWVAAQRRDVDPLRGLALAAERLHRAGCFLAWERVAPGGRRPAHPGHPFQRIHIPYGGGQERTDVDDEILGTVRSLTAERLGLAPDLLDVDSTFAMLGGDSLSLVSLTRRLERALGVRVPLRALFEEADTPRKLADLVAGAEGARPRRASPPSSSPSVQVPLPSQPASRPRSPLPPAVAPVAPEQEAMSGDLGGVYAAQLKLAEGLIDKVTGLMTRQLDVLAARPGTPSDGGPPATAVRQLPPAPLPAPRRPVTRTAGACDFSLYFFGDYPDQDAGAKYAHILAAAEFADTNGFHAVWIPERHFHSFGGLFPNPSVLAAALATRTSSVRLHAGSVVLPLHDPIRVAEEWSVVDNLSQGRAGLCVASGWHADDFALAPGNFGAHRDLMYERLDVVRRLWAGQPVAATSGTGEAIEVALFPRPIQRRPPLYTAVVGNPGSYRRAAENDLGIVTNLMSQSVDRLEENIALYRRTRSEHGLDPAAGRVVVLAHTYLGDDLDHVRREAAGPFRSYLRSSLHLLGDLASSLGIKGDLAQADQEDLDFLLDEAYRRYCDDRALIGTAASCRPIVASLVEAGVDEIACFVDFGVPGERMLAALPRIAGLRETADAPAHRCAARPRPPVPAPAPASPAQRRLWIVEQMYPGRNDYWEPKGILLEGRLDVEALLGALERVVARHPQLGSVFREVEGGVQQVFLPPAPVRCPVVDMAGRTVPEACAELMGQARSRVSDLSEGPLFAATLARLGDERHLLFLLAHHIVFDSMSTAVFTQDLAASYRAWPAEPAEPPPPSGPVEAGGPEPADTAFWLRELAGAQVLHLPADHPGAGPGEAKGRGMTWEFGASLAERLEVYARTRGATPFMVIVAALGAVLGRMSGQEDFMIGTAVTDRPEGTEHRIGMYINTVVLRMDLTGDPDFTGLLRRVRERSTRAYEHQNVAFDDLVTALNPDRVAGANPLISVMVEYENATDVEFDPPRVRAELVDVPADRAPFPVTFYLSRHGAGLRCVVEYDSALFEESAVVRILDYTRQVLSLAMDREGAPLSELTPLTPADRDTLRERQAPAVADPPASLHGLVEEQARRTPDAVAIAADEGDLCYRDLDHAANALAHALVARGAGRGGRVAVCMAPGAELVVTLLAVLKTGAAYVPLDVALPSSRIAFCLDDSQAVLLVVDAGFAGAHPGFAREHLLYVADPDLAPVAEAPWAGGTPEDIAYCVYTSGSTGSPKAVQVPHRGPVNLVRWQLRGHPPLRTLQWTSPGFDVSVQEVFATLASGAALVVVPEGVRRDAEALGAAMNRHGVQRLHLPFTPLKYLAGCGLRVPSLREICVAGEPLTITKALREFLDAHGQVRLLNQYGPTETSVIVTSHEVTDLDTPRVPIGRPIDNVTVRVLDGGRREVPVGAVGELYVGGVAVALGYLNDPERTAESFVPAGETTLYRTGDLVRWRPDGTLEFHGRTDEQVKIRGHRVEPGEVRHALGRLPEVRDSTVVARPDAAGEPRLVAYVVLEPGEAPRGIAWSTALRDRLRGVLPSYLVPDHWVRVDEIPVNLNGKVMADGLPNVVEDDGAARDERPATPLEEAVHEIWCGELQMPSAPVNASFFDLGGNSLKALRVITLMRERFGRQYPLVDFMAEPDIRSVARRLARAGATDVES</sequence>
<feature type="region of interest" description="Disordered" evidence="6">
    <location>
        <begin position="1120"/>
        <end position="1165"/>
    </location>
</feature>
<proteinExistence type="inferred from homology"/>
<dbReference type="InterPro" id="IPR009081">
    <property type="entry name" value="PP-bd_ACP"/>
</dbReference>
<dbReference type="PANTHER" id="PTHR45527">
    <property type="entry name" value="NONRIBOSOMAL PEPTIDE SYNTHETASE"/>
    <property type="match status" value="1"/>
</dbReference>
<dbReference type="CDD" id="cd05930">
    <property type="entry name" value="A_NRPS"/>
    <property type="match status" value="1"/>
</dbReference>
<dbReference type="InterPro" id="IPR016036">
    <property type="entry name" value="Malonyl_transacylase_ACP-bd"/>
</dbReference>
<accession>A0ABP7J8B6</accession>
<keyword evidence="10" id="KW-1185">Reference proteome</keyword>
<dbReference type="InterPro" id="IPR016035">
    <property type="entry name" value="Acyl_Trfase/lysoPLipase"/>
</dbReference>
<dbReference type="SUPFAM" id="SSF51679">
    <property type="entry name" value="Bacterial luciferase-like"/>
    <property type="match status" value="1"/>
</dbReference>
<feature type="domain" description="Ketosynthase family 3 (KS3)" evidence="8">
    <location>
        <begin position="692"/>
        <end position="1102"/>
    </location>
</feature>
<dbReference type="InterPro" id="IPR036661">
    <property type="entry name" value="Luciferase-like_sf"/>
</dbReference>
<dbReference type="InterPro" id="IPR001242">
    <property type="entry name" value="Condensation_dom"/>
</dbReference>
<dbReference type="InterPro" id="IPR032821">
    <property type="entry name" value="PKS_assoc"/>
</dbReference>
<dbReference type="Pfam" id="PF00698">
    <property type="entry name" value="Acyl_transf_1"/>
    <property type="match status" value="1"/>
</dbReference>
<dbReference type="SUPFAM" id="SSF52777">
    <property type="entry name" value="CoA-dependent acyltransferases"/>
    <property type="match status" value="2"/>
</dbReference>
<keyword evidence="3" id="KW-0597">Phosphoprotein</keyword>
<dbReference type="Pfam" id="PF00109">
    <property type="entry name" value="ketoacyl-synt"/>
    <property type="match status" value="1"/>
</dbReference>
<dbReference type="SMART" id="SM00823">
    <property type="entry name" value="PKS_PP"/>
    <property type="match status" value="3"/>
</dbReference>
<dbReference type="InterPro" id="IPR014030">
    <property type="entry name" value="Ketoacyl_synth_N"/>
</dbReference>
<evidence type="ECO:0000256" key="1">
    <source>
        <dbReference type="ARBA" id="ARBA00001957"/>
    </source>
</evidence>
<dbReference type="SMART" id="SM00827">
    <property type="entry name" value="PKS_AT"/>
    <property type="match status" value="1"/>
</dbReference>
<feature type="region of interest" description="Disordered" evidence="6">
    <location>
        <begin position="1"/>
        <end position="29"/>
    </location>
</feature>
<comment type="similarity">
    <text evidence="5">In the C-terminal section; belongs to the NRP synthetase family.</text>
</comment>
<dbReference type="InterPro" id="IPR018201">
    <property type="entry name" value="Ketoacyl_synth_AS"/>
</dbReference>
<dbReference type="PROSITE" id="PS00012">
    <property type="entry name" value="PHOSPHOPANTETHEINE"/>
    <property type="match status" value="1"/>
</dbReference>
<dbReference type="Pfam" id="PF16197">
    <property type="entry name" value="KAsynt_C_assoc"/>
    <property type="match status" value="1"/>
</dbReference>
<gene>
    <name evidence="9" type="ORF">GCM10022226_68500</name>
</gene>
<dbReference type="InterPro" id="IPR011251">
    <property type="entry name" value="Luciferase-like_dom"/>
</dbReference>
<dbReference type="Gene3D" id="3.40.47.10">
    <property type="match status" value="1"/>
</dbReference>
<feature type="compositionally biased region" description="Low complexity" evidence="6">
    <location>
        <begin position="1596"/>
        <end position="1617"/>
    </location>
</feature>
<evidence type="ECO:0008006" key="11">
    <source>
        <dbReference type="Google" id="ProtNLM"/>
    </source>
</evidence>
<organism evidence="9 10">
    <name type="scientific">Sphaerisporangium flaviroseum</name>
    <dbReference type="NCBI Taxonomy" id="509199"/>
    <lineage>
        <taxon>Bacteria</taxon>
        <taxon>Bacillati</taxon>
        <taxon>Actinomycetota</taxon>
        <taxon>Actinomycetes</taxon>
        <taxon>Streptosporangiales</taxon>
        <taxon>Streptosporangiaceae</taxon>
        <taxon>Sphaerisporangium</taxon>
    </lineage>
</organism>
<protein>
    <recommendedName>
        <fullName evidence="11">Non-ribosomal peptide synthetase</fullName>
    </recommendedName>
</protein>
<dbReference type="Gene3D" id="3.30.559.10">
    <property type="entry name" value="Chloramphenicol acetyltransferase-like domain"/>
    <property type="match status" value="1"/>
</dbReference>
<dbReference type="Gene3D" id="3.20.20.30">
    <property type="entry name" value="Luciferase-like domain"/>
    <property type="match status" value="1"/>
</dbReference>
<dbReference type="Gene3D" id="2.30.38.10">
    <property type="entry name" value="Luciferase, Domain 3"/>
    <property type="match status" value="1"/>
</dbReference>
<dbReference type="PROSITE" id="PS00606">
    <property type="entry name" value="KS3_1"/>
    <property type="match status" value="1"/>
</dbReference>
<feature type="domain" description="Carrier" evidence="7">
    <location>
        <begin position="1513"/>
        <end position="1588"/>
    </location>
</feature>
<dbReference type="InterPro" id="IPR001227">
    <property type="entry name" value="Ac_transferase_dom_sf"/>
</dbReference>
<dbReference type="PROSITE" id="PS50075">
    <property type="entry name" value="CARRIER"/>
    <property type="match status" value="3"/>
</dbReference>
<name>A0ABP7J8B6_9ACTN</name>
<dbReference type="Pfam" id="PF00668">
    <property type="entry name" value="Condensation"/>
    <property type="match status" value="1"/>
</dbReference>
<dbReference type="Gene3D" id="1.10.1200.10">
    <property type="entry name" value="ACP-like"/>
    <property type="match status" value="3"/>
</dbReference>
<dbReference type="Gene3D" id="3.40.366.10">
    <property type="entry name" value="Malonyl-Coenzyme A Acyl Carrier Protein, domain 2"/>
    <property type="match status" value="1"/>
</dbReference>
<dbReference type="SMART" id="SM00825">
    <property type="entry name" value="PKS_KS"/>
    <property type="match status" value="1"/>
</dbReference>
<dbReference type="InterPro" id="IPR000873">
    <property type="entry name" value="AMP-dep_synth/lig_dom"/>
</dbReference>
<dbReference type="InterPro" id="IPR024011">
    <property type="entry name" value="Biosynth_lucif-like_mOase_dom"/>
</dbReference>
<feature type="domain" description="Carrier" evidence="7">
    <location>
        <begin position="3011"/>
        <end position="3086"/>
    </location>
</feature>
<dbReference type="InterPro" id="IPR020841">
    <property type="entry name" value="PKS_Beta-ketoAc_synthase_dom"/>
</dbReference>
<dbReference type="SUPFAM" id="SSF52151">
    <property type="entry name" value="FabD/lysophospholipase-like"/>
    <property type="match status" value="1"/>
</dbReference>
<dbReference type="Pfam" id="PF13193">
    <property type="entry name" value="AMP-binding_C"/>
    <property type="match status" value="1"/>
</dbReference>
<dbReference type="InterPro" id="IPR006162">
    <property type="entry name" value="Ppantetheine_attach_site"/>
</dbReference>
<feature type="region of interest" description="Disordered" evidence="6">
    <location>
        <begin position="1670"/>
        <end position="1698"/>
    </location>
</feature>
<evidence type="ECO:0000256" key="6">
    <source>
        <dbReference type="SAM" id="MobiDB-lite"/>
    </source>
</evidence>
<dbReference type="RefSeq" id="WP_344950169.1">
    <property type="nucleotide sequence ID" value="NZ_BAAAZR010000039.1"/>
</dbReference>
<dbReference type="InterPro" id="IPR010071">
    <property type="entry name" value="AA_adenyl_dom"/>
</dbReference>
<feature type="compositionally biased region" description="Polar residues" evidence="6">
    <location>
        <begin position="1140"/>
        <end position="1153"/>
    </location>
</feature>
<dbReference type="EMBL" id="BAAAZR010000039">
    <property type="protein sequence ID" value="GAA3836846.1"/>
    <property type="molecule type" value="Genomic_DNA"/>
</dbReference>
<dbReference type="SUPFAM" id="SSF55048">
    <property type="entry name" value="Probable ACP-binding domain of malonyl-CoA ACP transacylase"/>
    <property type="match status" value="1"/>
</dbReference>
<keyword evidence="2" id="KW-0596">Phosphopantetheine</keyword>
<dbReference type="Pfam" id="PF00501">
    <property type="entry name" value="AMP-binding"/>
    <property type="match status" value="2"/>
</dbReference>
<keyword evidence="4" id="KW-0808">Transferase</keyword>
<dbReference type="InterPro" id="IPR020806">
    <property type="entry name" value="PKS_PP-bd"/>
</dbReference>
<evidence type="ECO:0000256" key="4">
    <source>
        <dbReference type="ARBA" id="ARBA00022679"/>
    </source>
</evidence>
<dbReference type="Gene3D" id="3.30.559.30">
    <property type="entry name" value="Nonribosomal peptide synthetase, condensation domain"/>
    <property type="match status" value="1"/>
</dbReference>
<dbReference type="Proteomes" id="UP001500888">
    <property type="component" value="Unassembled WGS sequence"/>
</dbReference>
<feature type="region of interest" description="Disordered" evidence="6">
    <location>
        <begin position="579"/>
        <end position="598"/>
    </location>
</feature>
<dbReference type="Gene3D" id="3.30.70.3290">
    <property type="match status" value="1"/>
</dbReference>
<dbReference type="InterPro" id="IPR045851">
    <property type="entry name" value="AMP-bd_C_sf"/>
</dbReference>
<dbReference type="Gene3D" id="3.30.300.30">
    <property type="match status" value="2"/>
</dbReference>
<dbReference type="InterPro" id="IPR020845">
    <property type="entry name" value="AMP-binding_CS"/>
</dbReference>
<dbReference type="Gene3D" id="3.40.50.980">
    <property type="match status" value="2"/>
</dbReference>
<evidence type="ECO:0000313" key="9">
    <source>
        <dbReference type="EMBL" id="GAA3836846.1"/>
    </source>
</evidence>
<feature type="region of interest" description="Disordered" evidence="6">
    <location>
        <begin position="2223"/>
        <end position="2242"/>
    </location>
</feature>
<dbReference type="InterPro" id="IPR014031">
    <property type="entry name" value="Ketoacyl_synth_C"/>
</dbReference>
<evidence type="ECO:0000259" key="8">
    <source>
        <dbReference type="PROSITE" id="PS52004"/>
    </source>
</evidence>
<evidence type="ECO:0000256" key="2">
    <source>
        <dbReference type="ARBA" id="ARBA00022450"/>
    </source>
</evidence>